<accession>A0A0F8Z0U7</accession>
<proteinExistence type="predicted"/>
<feature type="compositionally biased region" description="Acidic residues" evidence="1">
    <location>
        <begin position="111"/>
        <end position="122"/>
    </location>
</feature>
<organism evidence="2">
    <name type="scientific">marine sediment metagenome</name>
    <dbReference type="NCBI Taxonomy" id="412755"/>
    <lineage>
        <taxon>unclassified sequences</taxon>
        <taxon>metagenomes</taxon>
        <taxon>ecological metagenomes</taxon>
    </lineage>
</organism>
<dbReference type="AlphaFoldDB" id="A0A0F8Z0U7"/>
<evidence type="ECO:0000313" key="2">
    <source>
        <dbReference type="EMBL" id="KKK87278.1"/>
    </source>
</evidence>
<name>A0A0F8Z0U7_9ZZZZ</name>
<feature type="compositionally biased region" description="Acidic residues" evidence="1">
    <location>
        <begin position="132"/>
        <end position="141"/>
    </location>
</feature>
<protein>
    <submittedName>
        <fullName evidence="2">Uncharacterized protein</fullName>
    </submittedName>
</protein>
<comment type="caution">
    <text evidence="2">The sequence shown here is derived from an EMBL/GenBank/DDBJ whole genome shotgun (WGS) entry which is preliminary data.</text>
</comment>
<dbReference type="EMBL" id="LAZR01050474">
    <property type="protein sequence ID" value="KKK87278.1"/>
    <property type="molecule type" value="Genomic_DNA"/>
</dbReference>
<gene>
    <name evidence="2" type="ORF">LCGC14_2754830</name>
</gene>
<feature type="region of interest" description="Disordered" evidence="1">
    <location>
        <begin position="104"/>
        <end position="177"/>
    </location>
</feature>
<reference evidence="2" key="1">
    <citation type="journal article" date="2015" name="Nature">
        <title>Complex archaea that bridge the gap between prokaryotes and eukaryotes.</title>
        <authorList>
            <person name="Spang A."/>
            <person name="Saw J.H."/>
            <person name="Jorgensen S.L."/>
            <person name="Zaremba-Niedzwiedzka K."/>
            <person name="Martijn J."/>
            <person name="Lind A.E."/>
            <person name="van Eijk R."/>
            <person name="Schleper C."/>
            <person name="Guy L."/>
            <person name="Ettema T.J."/>
        </authorList>
    </citation>
    <scope>NUCLEOTIDE SEQUENCE</scope>
</reference>
<evidence type="ECO:0000256" key="1">
    <source>
        <dbReference type="SAM" id="MobiDB-lite"/>
    </source>
</evidence>
<feature type="non-terminal residue" evidence="2">
    <location>
        <position position="1"/>
    </location>
</feature>
<sequence length="177" mass="19114">FYRLTMKPLWNLLASALERGLFVDEGDTETEIEPFLEDVAELQEDLDAQHTRARADFHGGAISLDRYRELIGEDALPKEQGDLHVMPMNLVPFIVDGESVGALESPAGTAETEDPDDDDKEEVAEPKKDNPDDWETEEPGEGGEGKSILDCSDAQIHAMIGASTGGNGKDAGSNGDA</sequence>